<dbReference type="AlphaFoldDB" id="A0A1G6TRS7"/>
<name>A0A1G6TRS7_9BURK</name>
<dbReference type="Proteomes" id="UP000198781">
    <property type="component" value="Unassembled WGS sequence"/>
</dbReference>
<reference evidence="1 2" key="1">
    <citation type="submission" date="2016-10" db="EMBL/GenBank/DDBJ databases">
        <authorList>
            <person name="de Groot N.N."/>
        </authorList>
    </citation>
    <scope>NUCLEOTIDE SEQUENCE [LARGE SCALE GENOMIC DNA]</scope>
    <source>
        <strain evidence="1 2">DSM 16619</strain>
    </source>
</reference>
<gene>
    <name evidence="1" type="ORF">SAMN05192589_105206</name>
</gene>
<sequence length="197" mass="20570">MGGQMQMHPERTALVVNALQQASSTTGVPQRLEAAADLLTHAAGTLVRQLQERNDVDAAGRIAAALVDLDAARLAGELLGEAIYGLLKQLPDRYVVGLQMFLGIGAVAAHWHFSRSARTIPGLSVELPGATLAAPRDAPRRSPTTLGRVALASAVVALNQAGQGVLGEGYATGVAESLSGHVREALGQWRTRAQSAR</sequence>
<evidence type="ECO:0000313" key="1">
    <source>
        <dbReference type="EMBL" id="SDD31025.1"/>
    </source>
</evidence>
<proteinExistence type="predicted"/>
<organism evidence="1 2">
    <name type="scientific">Paracidovorax valerianellae</name>
    <dbReference type="NCBI Taxonomy" id="187868"/>
    <lineage>
        <taxon>Bacteria</taxon>
        <taxon>Pseudomonadati</taxon>
        <taxon>Pseudomonadota</taxon>
        <taxon>Betaproteobacteria</taxon>
        <taxon>Burkholderiales</taxon>
        <taxon>Comamonadaceae</taxon>
        <taxon>Paracidovorax</taxon>
    </lineage>
</organism>
<accession>A0A1G6TRS7</accession>
<dbReference type="EMBL" id="FMZC01000005">
    <property type="protein sequence ID" value="SDD31025.1"/>
    <property type="molecule type" value="Genomic_DNA"/>
</dbReference>
<keyword evidence="2" id="KW-1185">Reference proteome</keyword>
<protein>
    <submittedName>
        <fullName evidence="1">Uncharacterized protein</fullName>
    </submittedName>
</protein>
<evidence type="ECO:0000313" key="2">
    <source>
        <dbReference type="Proteomes" id="UP000198781"/>
    </source>
</evidence>